<evidence type="ECO:0000313" key="2">
    <source>
        <dbReference type="EMBL" id="WAP69498.1"/>
    </source>
</evidence>
<dbReference type="RefSeq" id="WP_268881935.1">
    <property type="nucleotide sequence ID" value="NZ_CP114029.1"/>
</dbReference>
<organism evidence="2 3">
    <name type="scientific">Jiella pelagia</name>
    <dbReference type="NCBI Taxonomy" id="2986949"/>
    <lineage>
        <taxon>Bacteria</taxon>
        <taxon>Pseudomonadati</taxon>
        <taxon>Pseudomonadota</taxon>
        <taxon>Alphaproteobacteria</taxon>
        <taxon>Hyphomicrobiales</taxon>
        <taxon>Aurantimonadaceae</taxon>
        <taxon>Jiella</taxon>
    </lineage>
</organism>
<sequence>MATKPVAARNLACGTLLTAGVVLSGCTGTDLSIAMGPNGPIPPADIGSSSTLGAPPASASALADAAPLVAAPSGNIAAAPLPPASPMQGSLLAPPSQQDASAGSSTNLRWQTGPQAVNAPAATPPMATQTQVAALPEPAADWQSQSQQAPTEPALSEPSLPPPSEPDTPGQDQASLPPAAGQAPLRPASMGGPGQPSAVSATEVQFLPVVGAPQREAELLARALSEESRRAGVQIRPASGPVAPMRLKGYFSAFTSGNETVLIYVWDVLDKSDQRIRRIQGEERVAGTNADPWAQVDIETLRKVAQETFREAARMSADIG</sequence>
<dbReference type="Proteomes" id="UP001164020">
    <property type="component" value="Chromosome"/>
</dbReference>
<protein>
    <recommendedName>
        <fullName evidence="4">Lipoprotein</fullName>
    </recommendedName>
</protein>
<proteinExistence type="predicted"/>
<feature type="compositionally biased region" description="Polar residues" evidence="1">
    <location>
        <begin position="95"/>
        <end position="115"/>
    </location>
</feature>
<reference evidence="2" key="1">
    <citation type="submission" date="2022-12" db="EMBL/GenBank/DDBJ databases">
        <title>Jiella pelagia sp. nov., isolated from phosphonate enriched culture of Northwest Pacific surface seawater.</title>
        <authorList>
            <person name="Shin D.Y."/>
            <person name="Hwang C.Y."/>
        </authorList>
    </citation>
    <scope>NUCLEOTIDE SEQUENCE</scope>
    <source>
        <strain evidence="2">HL-NP1</strain>
    </source>
</reference>
<feature type="compositionally biased region" description="Low complexity" evidence="1">
    <location>
        <begin position="116"/>
        <end position="134"/>
    </location>
</feature>
<evidence type="ECO:0000313" key="3">
    <source>
        <dbReference type="Proteomes" id="UP001164020"/>
    </source>
</evidence>
<evidence type="ECO:0008006" key="4">
    <source>
        <dbReference type="Google" id="ProtNLM"/>
    </source>
</evidence>
<keyword evidence="3" id="KW-1185">Reference proteome</keyword>
<feature type="region of interest" description="Disordered" evidence="1">
    <location>
        <begin position="80"/>
        <end position="199"/>
    </location>
</feature>
<name>A0ABY7C0F2_9HYPH</name>
<evidence type="ECO:0000256" key="1">
    <source>
        <dbReference type="SAM" id="MobiDB-lite"/>
    </source>
</evidence>
<gene>
    <name evidence="2" type="ORF">OH818_04385</name>
</gene>
<dbReference type="PROSITE" id="PS51257">
    <property type="entry name" value="PROKAR_LIPOPROTEIN"/>
    <property type="match status" value="1"/>
</dbReference>
<dbReference type="EMBL" id="CP114029">
    <property type="protein sequence ID" value="WAP69498.1"/>
    <property type="molecule type" value="Genomic_DNA"/>
</dbReference>
<accession>A0ABY7C0F2</accession>